<dbReference type="AlphaFoldDB" id="A0A0A1GX85"/>
<proteinExistence type="predicted"/>
<dbReference type="HOGENOM" id="CLU_2954743_0_0_9"/>
<evidence type="ECO:0000313" key="2">
    <source>
        <dbReference type="Proteomes" id="UP000031620"/>
    </source>
</evidence>
<accession>A0A0A1GX85</accession>
<dbReference type="Proteomes" id="UP000031620">
    <property type="component" value="Chromosome"/>
</dbReference>
<sequence length="59" mass="7168">MATYKIWYTLDNDPYPWRFEVTLKEPPAITDGWLQIGSNMSISEKHIVEWHYRKIRDVK</sequence>
<dbReference type="EMBL" id="AP014680">
    <property type="protein sequence ID" value="BAP85504.1"/>
    <property type="molecule type" value="Genomic_DNA"/>
</dbReference>
<evidence type="ECO:0000313" key="1">
    <source>
        <dbReference type="EMBL" id="BAP85504.1"/>
    </source>
</evidence>
<organism evidence="1 2">
    <name type="scientific">Paucilactobacillus hokkaidonensis JCM 18461</name>
    <dbReference type="NCBI Taxonomy" id="1291742"/>
    <lineage>
        <taxon>Bacteria</taxon>
        <taxon>Bacillati</taxon>
        <taxon>Bacillota</taxon>
        <taxon>Bacilli</taxon>
        <taxon>Lactobacillales</taxon>
        <taxon>Lactobacillaceae</taxon>
        <taxon>Paucilactobacillus</taxon>
    </lineage>
</organism>
<dbReference type="RefSeq" id="WP_041093402.1">
    <property type="nucleotide sequence ID" value="NZ_AP014680.1"/>
</dbReference>
<gene>
    <name evidence="1" type="ORF">LOOC260_109650</name>
</gene>
<dbReference type="KEGG" id="lho:LOOC260_109650"/>
<reference evidence="1 2" key="1">
    <citation type="submission" date="2014-11" db="EMBL/GenBank/DDBJ databases">
        <title>Complete genome sequence and analysis of Lactobacillus hokkaidonensis LOOC260T.</title>
        <authorList>
            <person name="Tanizawa Y."/>
            <person name="Tohno M."/>
            <person name="Kaminuma E."/>
            <person name="Nakamura Y."/>
            <person name="Arita M."/>
        </authorList>
    </citation>
    <scope>NUCLEOTIDE SEQUENCE [LARGE SCALE GENOMIC DNA]</scope>
    <source>
        <strain evidence="1 2">LOOC260</strain>
    </source>
</reference>
<dbReference type="STRING" id="1291742.LOOC260_109650"/>
<protein>
    <submittedName>
        <fullName evidence="1">Uncharacterized protein</fullName>
    </submittedName>
</protein>
<name>A0A0A1GX85_9LACO</name>